<feature type="region of interest" description="Disordered" evidence="1">
    <location>
        <begin position="15"/>
        <end position="36"/>
    </location>
</feature>
<feature type="compositionally biased region" description="Polar residues" evidence="1">
    <location>
        <begin position="578"/>
        <end position="598"/>
    </location>
</feature>
<feature type="region of interest" description="Disordered" evidence="1">
    <location>
        <begin position="719"/>
        <end position="740"/>
    </location>
</feature>
<dbReference type="PANTHER" id="PTHR16434">
    <property type="entry name" value="EWING'S TUMOR-ASSOCIATED ANTIGEN 1 ETAA1"/>
    <property type="match status" value="1"/>
</dbReference>
<dbReference type="GO" id="GO:0031297">
    <property type="term" value="P:replication fork processing"/>
    <property type="evidence" value="ECO:0007669"/>
    <property type="project" value="TreeGrafter"/>
</dbReference>
<dbReference type="GO" id="GO:0006974">
    <property type="term" value="P:DNA damage response"/>
    <property type="evidence" value="ECO:0007669"/>
    <property type="project" value="TreeGrafter"/>
</dbReference>
<evidence type="ECO:0000313" key="3">
    <source>
        <dbReference type="Proteomes" id="UP000694521"/>
    </source>
</evidence>
<protein>
    <submittedName>
        <fullName evidence="2">ETAA1 activator of ATR kinase</fullName>
    </submittedName>
</protein>
<dbReference type="AlphaFoldDB" id="A0A8B9DU20"/>
<reference evidence="2" key="2">
    <citation type="submission" date="2025-09" db="UniProtKB">
        <authorList>
            <consortium name="Ensembl"/>
        </authorList>
    </citation>
    <scope>IDENTIFICATION</scope>
</reference>
<sequence>RRGCPQPWPCCCPRSDKEHRGPAGTEGSGSPAVGLLRGPSGRARVFKMVSPCLHKTPKRSLSRKSRIPTFSSPVNDTDIQQEIFWDPHSPIARGLGNIKNTQTSGFKLLSITNLIIQDEKAACNEGSLLGTWIGEDAIPCTPGAVKVRARTKLSCTRDLKIKNPEEELMKLAKEFDKNLVELDAVQEQEKLGRGFIQTASESLKNYKDEVNRKNLKSLLSEVSETDPALSLKPVAESTGITTAEPCLSSSQNSIDLEAEIALHALFDCSTQKCTGQLSQGLSGISLNNSFHENKRTLEEEHLPEQIKNTQHGNSDACQKHNLYALGSVNQTLPRTDTNTLTKKNTSLKRQVVVSSKLAGVVNDDFDDWDTDFLADDSFVMQITQNPELINTEEAPTIPINTSVRGFSDASRTKERSSCNSVISLESVHKSKSSPFSPLKHPMKNRNETVEPKGNPVLFPSRSNPHRPRTEKPGSNLHNIFCESANISTNTKPNDLIKVVNQANTGHLNPVEIPKKSTLSFDDWNEPKFSDEVLDMFCESDSLWDANCEDDELLYQVCDDIEKQTQSQDVKQGNERTKTVQGASNLSRSNSDSGFTASKQGLPDRLVAQKTNAKQDGFSLNNSGRNFSRVTHGLTTTGQVVNCKNVSSPLSMISGTSMDCKYTLSKNYHQAASEDTTKSISGKWYRSNSVPARETHSEASPANTINVFSSKRLDSQDVLNNAGRTTNNSSGNKTSAVPSKFKFRKTNSSQNALHVGSENPGSHSGIGIAPQGLEGSKNQVNVALHSKPENTKPPFKRHLSESFALSTSGMCLCSITVKLFLFSYCNQKVKGEIFTIFQSRLQCSSVQFRCQ</sequence>
<reference evidence="2" key="1">
    <citation type="submission" date="2025-08" db="UniProtKB">
        <authorList>
            <consortium name="Ensembl"/>
        </authorList>
    </citation>
    <scope>IDENTIFICATION</scope>
</reference>
<dbReference type="Pfam" id="PF15350">
    <property type="entry name" value="ETAA1"/>
    <property type="match status" value="2"/>
</dbReference>
<dbReference type="GO" id="GO:2000001">
    <property type="term" value="P:regulation of DNA damage checkpoint"/>
    <property type="evidence" value="ECO:0007669"/>
    <property type="project" value="TreeGrafter"/>
</dbReference>
<feature type="region of interest" description="Disordered" evidence="1">
    <location>
        <begin position="564"/>
        <end position="600"/>
    </location>
</feature>
<dbReference type="Ensembl" id="ENSACDT00005013822.1">
    <property type="protein sequence ID" value="ENSACDP00005011494.1"/>
    <property type="gene ID" value="ENSACDG00005008416.1"/>
</dbReference>
<evidence type="ECO:0000313" key="2">
    <source>
        <dbReference type="Ensembl" id="ENSACDP00005011494.1"/>
    </source>
</evidence>
<accession>A0A8B9DU20</accession>
<evidence type="ECO:0000256" key="1">
    <source>
        <dbReference type="SAM" id="MobiDB-lite"/>
    </source>
</evidence>
<name>A0A8B9DU20_ANSCY</name>
<organism evidence="2 3">
    <name type="scientific">Anser cygnoides</name>
    <name type="common">Swan goose</name>
    <dbReference type="NCBI Taxonomy" id="8845"/>
    <lineage>
        <taxon>Eukaryota</taxon>
        <taxon>Metazoa</taxon>
        <taxon>Chordata</taxon>
        <taxon>Craniata</taxon>
        <taxon>Vertebrata</taxon>
        <taxon>Euteleostomi</taxon>
        <taxon>Archelosauria</taxon>
        <taxon>Archosauria</taxon>
        <taxon>Dinosauria</taxon>
        <taxon>Saurischia</taxon>
        <taxon>Theropoda</taxon>
        <taxon>Coelurosauria</taxon>
        <taxon>Aves</taxon>
        <taxon>Neognathae</taxon>
        <taxon>Galloanserae</taxon>
        <taxon>Anseriformes</taxon>
        <taxon>Anatidae</taxon>
        <taxon>Anserinae</taxon>
        <taxon>Anser</taxon>
    </lineage>
</organism>
<feature type="compositionally biased region" description="Polar residues" evidence="1">
    <location>
        <begin position="719"/>
        <end position="736"/>
    </location>
</feature>
<dbReference type="GO" id="GO:0043596">
    <property type="term" value="C:nuclear replication fork"/>
    <property type="evidence" value="ECO:0007669"/>
    <property type="project" value="TreeGrafter"/>
</dbReference>
<keyword evidence="3" id="KW-1185">Reference proteome</keyword>
<feature type="region of interest" description="Disordered" evidence="1">
    <location>
        <begin position="423"/>
        <end position="475"/>
    </location>
</feature>
<dbReference type="PANTHER" id="PTHR16434:SF2">
    <property type="entry name" value="EWING'S TUMOR-ASSOCIATED ANTIGEN 1"/>
    <property type="match status" value="1"/>
</dbReference>
<dbReference type="GO" id="GO:0043539">
    <property type="term" value="F:protein serine/threonine kinase activator activity"/>
    <property type="evidence" value="ECO:0007669"/>
    <property type="project" value="TreeGrafter"/>
</dbReference>
<dbReference type="InterPro" id="IPR029406">
    <property type="entry name" value="ETAA1"/>
</dbReference>
<dbReference type="Proteomes" id="UP000694521">
    <property type="component" value="Unplaced"/>
</dbReference>
<proteinExistence type="predicted"/>